<dbReference type="GO" id="GO:0035267">
    <property type="term" value="C:NuA4 histone acetyltransferase complex"/>
    <property type="evidence" value="ECO:0007669"/>
    <property type="project" value="TreeGrafter"/>
</dbReference>
<dbReference type="EMBL" id="GIBP01001033">
    <property type="protein sequence ID" value="NDV30002.1"/>
    <property type="molecule type" value="Transcribed_RNA"/>
</dbReference>
<dbReference type="AlphaFoldDB" id="A0A6B2KZ67"/>
<dbReference type="PANTHER" id="PTHR11139">
    <property type="entry name" value="ATAXIA TELANGIECTASIA MUTATED ATM -RELATED"/>
    <property type="match status" value="1"/>
</dbReference>
<reference evidence="1" key="1">
    <citation type="journal article" date="2020" name="J. Eukaryot. Microbiol.">
        <title>De novo Sequencing, Assembly and Annotation of the Transcriptome for the Free-Living Testate Amoeba Arcella intermedia.</title>
        <authorList>
            <person name="Ribeiro G.M."/>
            <person name="Porfirio-Sousa A.L."/>
            <person name="Maurer-Alcala X.X."/>
            <person name="Katz L.A."/>
            <person name="Lahr D.J.G."/>
        </authorList>
    </citation>
    <scope>NUCLEOTIDE SEQUENCE</scope>
</reference>
<sequence length="649" mass="75071">MLNGLDKPHAKEFKALLLKVAFKYPQAIFYELNNYIQQRTRVSGRANTNSLKKPTESPTSALAHAQVIMADLNKHHAPLYCNLNRMVESLGKNFMFFPEEELVALLHDVLLQCYGGNYIERKYKIWKMLQTIYEIFFTMNNSGEIVDPDSKFCKKFKVLFQKELLSDTPEEMHIPLLIGRLKTFISRLDAAVNKIPNSISLEKLAPFLSSFQNDSVQIPGQFTSIMEPNPDDYFLIDKFESQVTVNKSYRFPRRMISMRGSNGEVFNFFIENNHRKPPPLIPKGPFEDSGRVAEKEEATFVSAYDVSWDSEYRFAKLLRHFNGLFKKTNMQARKRHIYIFVSKFIPISPNTRLVAAPEEELVPYEDVYRRWCSANGKEFEAPLEYIRNSIEAENLQNVSHEQRVALYTHISEHIISPSIFKEYVLKRLGGDLEGVWHFKKHFFTQLAVSTLMSYLFSTDKNTLFNTAFTPKSAQIFNFKFFPQYDSNGMLLQSQFVPPETEDVEETLKTTQEYKNNIPFLLSNNMHFFMCPTFKHSIYSIVMLTSLLTLGESDLIAQTKDRLRLFFQDDLYDWMQKSSLPLPGNMNMIDLVEENTNSVSKKILALTPEVRPDMEVNSSVPIDTTVSQLINTATDVNSLSSLDPTLFPWF</sequence>
<dbReference type="GO" id="GO:0000124">
    <property type="term" value="C:SAGA complex"/>
    <property type="evidence" value="ECO:0007669"/>
    <property type="project" value="TreeGrafter"/>
</dbReference>
<evidence type="ECO:0000313" key="1">
    <source>
        <dbReference type="EMBL" id="NDV30002.1"/>
    </source>
</evidence>
<dbReference type="GO" id="GO:0006281">
    <property type="term" value="P:DNA repair"/>
    <property type="evidence" value="ECO:0007669"/>
    <property type="project" value="TreeGrafter"/>
</dbReference>
<protein>
    <submittedName>
        <fullName evidence="1">Uncharacterized protein</fullName>
    </submittedName>
</protein>
<dbReference type="PANTHER" id="PTHR11139:SF1">
    <property type="entry name" value="TRANSFORMATION_TRANSCRIPTION DOMAIN-ASSOCIATED PROTEIN"/>
    <property type="match status" value="1"/>
</dbReference>
<dbReference type="GO" id="GO:0005634">
    <property type="term" value="C:nucleus"/>
    <property type="evidence" value="ECO:0007669"/>
    <property type="project" value="TreeGrafter"/>
</dbReference>
<dbReference type="GO" id="GO:0006355">
    <property type="term" value="P:regulation of DNA-templated transcription"/>
    <property type="evidence" value="ECO:0007669"/>
    <property type="project" value="TreeGrafter"/>
</dbReference>
<name>A0A6B2KZ67_9EUKA</name>
<dbReference type="InterPro" id="IPR011009">
    <property type="entry name" value="Kinase-like_dom_sf"/>
</dbReference>
<dbReference type="InterPro" id="IPR050517">
    <property type="entry name" value="DDR_Repair_Kinase"/>
</dbReference>
<accession>A0A6B2KZ67</accession>
<proteinExistence type="predicted"/>
<organism evidence="1">
    <name type="scientific">Arcella intermedia</name>
    <dbReference type="NCBI Taxonomy" id="1963864"/>
    <lineage>
        <taxon>Eukaryota</taxon>
        <taxon>Amoebozoa</taxon>
        <taxon>Tubulinea</taxon>
        <taxon>Elardia</taxon>
        <taxon>Arcellinida</taxon>
        <taxon>Sphaerothecina</taxon>
        <taxon>Arcellidae</taxon>
        <taxon>Arcella</taxon>
    </lineage>
</organism>
<dbReference type="SUPFAM" id="SSF56112">
    <property type="entry name" value="Protein kinase-like (PK-like)"/>
    <property type="match status" value="1"/>
</dbReference>